<evidence type="ECO:0000313" key="12">
    <source>
        <dbReference type="EMBL" id="CAI8033051.1"/>
    </source>
</evidence>
<name>A0AA35SQV0_GEOBA</name>
<comment type="similarity">
    <text evidence="2">Belongs to the REXO4 family.</text>
</comment>
<feature type="domain" description="Exonuclease" evidence="11">
    <location>
        <begin position="141"/>
        <end position="302"/>
    </location>
</feature>
<sequence>MPKRKERPTDIPDQRPTSKLRKKDSTRDRSKHGKRKVPRPASSAEPRQPQKKLNGVSSNWKTLSKSLGISCERKQSMKSSSGGNGRKGAEGKSGGGGGAEKEVWFDDIPLECVDGDLVPKPPEHETRSVSLVAGNDKSAGRYVALDCEMVGTGPGGSFSMVACVCLVNHHGNVLLDTFVAPMDRVTDYRTAISGVSAKDLRGAPEFKSVQKQVSDILEDRILVGHSLQNDLKALLLSHPKRNTRDTSKYRPFKKIAQTRYPSLKKLAKEILGLDIQSREHSPVEDARVAMKLYQLHRKDWEASVKTRLTRREIVERRREMRRREGSTDGGIQKFTPSQTRVLEKPFNVVLHTKD</sequence>
<comment type="subcellular location">
    <subcellularLocation>
        <location evidence="1">Nucleus</location>
    </subcellularLocation>
</comment>
<feature type="compositionally biased region" description="Gly residues" evidence="10">
    <location>
        <begin position="82"/>
        <end position="98"/>
    </location>
</feature>
<evidence type="ECO:0000256" key="1">
    <source>
        <dbReference type="ARBA" id="ARBA00004123"/>
    </source>
</evidence>
<dbReference type="SUPFAM" id="SSF53098">
    <property type="entry name" value="Ribonuclease H-like"/>
    <property type="match status" value="1"/>
</dbReference>
<evidence type="ECO:0000256" key="10">
    <source>
        <dbReference type="SAM" id="MobiDB-lite"/>
    </source>
</evidence>
<dbReference type="GO" id="GO:0003676">
    <property type="term" value="F:nucleic acid binding"/>
    <property type="evidence" value="ECO:0007669"/>
    <property type="project" value="InterPro"/>
</dbReference>
<dbReference type="AlphaFoldDB" id="A0AA35SQV0"/>
<protein>
    <recommendedName>
        <fullName evidence="3">RNA exonuclease 4</fullName>
    </recommendedName>
</protein>
<keyword evidence="4" id="KW-0698">rRNA processing</keyword>
<evidence type="ECO:0000256" key="3">
    <source>
        <dbReference type="ARBA" id="ARBA00016937"/>
    </source>
</evidence>
<keyword evidence="6" id="KW-0378">Hydrolase</keyword>
<evidence type="ECO:0000256" key="2">
    <source>
        <dbReference type="ARBA" id="ARBA00010489"/>
    </source>
</evidence>
<evidence type="ECO:0000256" key="9">
    <source>
        <dbReference type="ARBA" id="ARBA00025599"/>
    </source>
</evidence>
<dbReference type="PANTHER" id="PTHR12801:SF45">
    <property type="entry name" value="RNA EXONUCLEASE 4"/>
    <property type="match status" value="1"/>
</dbReference>
<dbReference type="FunFam" id="3.30.420.10:FF:000007">
    <property type="entry name" value="Interferon-stimulated exonuclease gene 20"/>
    <property type="match status" value="1"/>
</dbReference>
<accession>A0AA35SQV0</accession>
<dbReference type="GO" id="GO:0005634">
    <property type="term" value="C:nucleus"/>
    <property type="evidence" value="ECO:0007669"/>
    <property type="project" value="UniProtKB-SubCell"/>
</dbReference>
<evidence type="ECO:0000256" key="6">
    <source>
        <dbReference type="ARBA" id="ARBA00022801"/>
    </source>
</evidence>
<organism evidence="12 13">
    <name type="scientific">Geodia barretti</name>
    <name type="common">Barrett's horny sponge</name>
    <dbReference type="NCBI Taxonomy" id="519541"/>
    <lineage>
        <taxon>Eukaryota</taxon>
        <taxon>Metazoa</taxon>
        <taxon>Porifera</taxon>
        <taxon>Demospongiae</taxon>
        <taxon>Heteroscleromorpha</taxon>
        <taxon>Tetractinellida</taxon>
        <taxon>Astrophorina</taxon>
        <taxon>Geodiidae</taxon>
        <taxon>Geodia</taxon>
    </lineage>
</organism>
<proteinExistence type="inferred from homology"/>
<evidence type="ECO:0000256" key="5">
    <source>
        <dbReference type="ARBA" id="ARBA00022722"/>
    </source>
</evidence>
<dbReference type="InterPro" id="IPR047021">
    <property type="entry name" value="REXO1/3/4-like"/>
</dbReference>
<evidence type="ECO:0000259" key="11">
    <source>
        <dbReference type="SMART" id="SM00479"/>
    </source>
</evidence>
<evidence type="ECO:0000256" key="4">
    <source>
        <dbReference type="ARBA" id="ARBA00022552"/>
    </source>
</evidence>
<gene>
    <name evidence="12" type="ORF">GBAR_LOCUS18640</name>
</gene>
<evidence type="ECO:0000313" key="13">
    <source>
        <dbReference type="Proteomes" id="UP001174909"/>
    </source>
</evidence>
<feature type="compositionally biased region" description="Basic residues" evidence="10">
    <location>
        <begin position="29"/>
        <end position="38"/>
    </location>
</feature>
<comment type="function">
    <text evidence="9">Exoribonuclease involved in ribosome biosynthesis. Involved in the processing of ITS1, the internal transcribed spacer localized between the 18S and 5.8S rRNAs.</text>
</comment>
<dbReference type="CDD" id="cd06144">
    <property type="entry name" value="REX4_like"/>
    <property type="match status" value="1"/>
</dbReference>
<keyword evidence="7 12" id="KW-0269">Exonuclease</keyword>
<dbReference type="EMBL" id="CASHTH010002639">
    <property type="protein sequence ID" value="CAI8033051.1"/>
    <property type="molecule type" value="Genomic_DNA"/>
</dbReference>
<dbReference type="SMART" id="SM00479">
    <property type="entry name" value="EXOIII"/>
    <property type="match status" value="1"/>
</dbReference>
<dbReference type="InterPro" id="IPR036397">
    <property type="entry name" value="RNaseH_sf"/>
</dbReference>
<dbReference type="GO" id="GO:0008408">
    <property type="term" value="F:3'-5' exonuclease activity"/>
    <property type="evidence" value="ECO:0007669"/>
    <property type="project" value="InterPro"/>
</dbReference>
<dbReference type="Pfam" id="PF00929">
    <property type="entry name" value="RNase_T"/>
    <property type="match status" value="1"/>
</dbReference>
<dbReference type="InterPro" id="IPR013520">
    <property type="entry name" value="Ribonucl_H"/>
</dbReference>
<dbReference type="InterPro" id="IPR037431">
    <property type="entry name" value="REX4_DEDDh_dom"/>
</dbReference>
<keyword evidence="8" id="KW-0539">Nucleus</keyword>
<keyword evidence="5" id="KW-0540">Nuclease</keyword>
<comment type="caution">
    <text evidence="12">The sequence shown here is derived from an EMBL/GenBank/DDBJ whole genome shotgun (WGS) entry which is preliminary data.</text>
</comment>
<reference evidence="12" key="1">
    <citation type="submission" date="2023-03" db="EMBL/GenBank/DDBJ databases">
        <authorList>
            <person name="Steffen K."/>
            <person name="Cardenas P."/>
        </authorList>
    </citation>
    <scope>NUCLEOTIDE SEQUENCE</scope>
</reference>
<dbReference type="GO" id="GO:0006364">
    <property type="term" value="P:rRNA processing"/>
    <property type="evidence" value="ECO:0007669"/>
    <property type="project" value="UniProtKB-KW"/>
</dbReference>
<feature type="compositionally biased region" description="Polar residues" evidence="10">
    <location>
        <begin position="55"/>
        <end position="67"/>
    </location>
</feature>
<dbReference type="PANTHER" id="PTHR12801">
    <property type="entry name" value="RNA EXONUCLEASE REXO1 / RECO3 FAMILY MEMBER-RELATED"/>
    <property type="match status" value="1"/>
</dbReference>
<feature type="region of interest" description="Disordered" evidence="10">
    <location>
        <begin position="1"/>
        <end position="100"/>
    </location>
</feature>
<evidence type="ECO:0000256" key="7">
    <source>
        <dbReference type="ARBA" id="ARBA00022839"/>
    </source>
</evidence>
<dbReference type="InterPro" id="IPR012337">
    <property type="entry name" value="RNaseH-like_sf"/>
</dbReference>
<dbReference type="Gene3D" id="3.30.420.10">
    <property type="entry name" value="Ribonuclease H-like superfamily/Ribonuclease H"/>
    <property type="match status" value="1"/>
</dbReference>
<evidence type="ECO:0000256" key="8">
    <source>
        <dbReference type="ARBA" id="ARBA00023242"/>
    </source>
</evidence>
<dbReference type="Proteomes" id="UP001174909">
    <property type="component" value="Unassembled WGS sequence"/>
</dbReference>
<keyword evidence="13" id="KW-1185">Reference proteome</keyword>